<feature type="transmembrane region" description="Helical" evidence="1">
    <location>
        <begin position="79"/>
        <end position="100"/>
    </location>
</feature>
<feature type="transmembrane region" description="Helical" evidence="1">
    <location>
        <begin position="371"/>
        <end position="391"/>
    </location>
</feature>
<dbReference type="PANTHER" id="PTHR23028">
    <property type="entry name" value="ACETYLTRANSFERASE"/>
    <property type="match status" value="1"/>
</dbReference>
<feature type="domain" description="Acyltransferase 3" evidence="2">
    <location>
        <begin position="13"/>
        <end position="352"/>
    </location>
</feature>
<proteinExistence type="predicted"/>
<gene>
    <name evidence="4" type="ORF">ACFPPB_00635</name>
</gene>
<accession>A0ABW0SSH4</accession>
<evidence type="ECO:0000259" key="2">
    <source>
        <dbReference type="Pfam" id="PF01757"/>
    </source>
</evidence>
<keyword evidence="4" id="KW-0808">Transferase</keyword>
<feature type="transmembrane region" description="Helical" evidence="1">
    <location>
        <begin position="243"/>
        <end position="262"/>
    </location>
</feature>
<feature type="domain" description="SGNH" evidence="3">
    <location>
        <begin position="429"/>
        <end position="651"/>
    </location>
</feature>
<evidence type="ECO:0000256" key="1">
    <source>
        <dbReference type="SAM" id="Phobius"/>
    </source>
</evidence>
<keyword evidence="1" id="KW-0812">Transmembrane</keyword>
<dbReference type="GO" id="GO:0016746">
    <property type="term" value="F:acyltransferase activity"/>
    <property type="evidence" value="ECO:0007669"/>
    <property type="project" value="UniProtKB-KW"/>
</dbReference>
<feature type="transmembrane region" description="Helical" evidence="1">
    <location>
        <begin position="36"/>
        <end position="58"/>
    </location>
</feature>
<feature type="transmembrane region" description="Helical" evidence="1">
    <location>
        <begin position="336"/>
        <end position="355"/>
    </location>
</feature>
<evidence type="ECO:0000313" key="4">
    <source>
        <dbReference type="EMBL" id="MFC5579624.1"/>
    </source>
</evidence>
<keyword evidence="5" id="KW-1185">Reference proteome</keyword>
<dbReference type="PANTHER" id="PTHR23028:SF53">
    <property type="entry name" value="ACYL_TRANSF_3 DOMAIN-CONTAINING PROTEIN"/>
    <property type="match status" value="1"/>
</dbReference>
<dbReference type="EMBL" id="JBHSNG010000001">
    <property type="protein sequence ID" value="MFC5579624.1"/>
    <property type="molecule type" value="Genomic_DNA"/>
</dbReference>
<keyword evidence="1" id="KW-1133">Transmembrane helix</keyword>
<keyword evidence="1" id="KW-0472">Membrane</keyword>
<name>A0ABW0SSH4_9GAMM</name>
<dbReference type="InterPro" id="IPR050879">
    <property type="entry name" value="Acyltransferase_3"/>
</dbReference>
<dbReference type="InterPro" id="IPR002656">
    <property type="entry name" value="Acyl_transf_3_dom"/>
</dbReference>
<dbReference type="Proteomes" id="UP001596111">
    <property type="component" value="Unassembled WGS sequence"/>
</dbReference>
<comment type="caution">
    <text evidence="4">The sequence shown here is derived from an EMBL/GenBank/DDBJ whole genome shotgun (WGS) entry which is preliminary data.</text>
</comment>
<keyword evidence="4" id="KW-0012">Acyltransferase</keyword>
<organism evidence="4 5">
    <name type="scientific">Rhodanobacter terrae</name>
    <dbReference type="NCBI Taxonomy" id="418647"/>
    <lineage>
        <taxon>Bacteria</taxon>
        <taxon>Pseudomonadati</taxon>
        <taxon>Pseudomonadota</taxon>
        <taxon>Gammaproteobacteria</taxon>
        <taxon>Lysobacterales</taxon>
        <taxon>Rhodanobacteraceae</taxon>
        <taxon>Rhodanobacter</taxon>
    </lineage>
</organism>
<feature type="transmembrane region" description="Helical" evidence="1">
    <location>
        <begin position="151"/>
        <end position="167"/>
    </location>
</feature>
<dbReference type="Pfam" id="PF01757">
    <property type="entry name" value="Acyl_transf_3"/>
    <property type="match status" value="1"/>
</dbReference>
<evidence type="ECO:0000313" key="5">
    <source>
        <dbReference type="Proteomes" id="UP001596111"/>
    </source>
</evidence>
<dbReference type="RefSeq" id="WP_377323370.1">
    <property type="nucleotide sequence ID" value="NZ_JBHSNG010000001.1"/>
</dbReference>
<sequence length="669" mass="74222">MDTRGYSLGYRGDIEGLRALAILLVVAAHAKVSWLAGGFVGVDVFFVLSGYLITGLLLQEIEKTGHLQFANFYARRLRRLLPALLAMLICTCLFAVVVLAPGAQGGQAVAAATASIWLSNFHFAFAKLDYFSPGAASNLFLHTWSLGVEEQFYLVWPALMLLAFGVWHGKGNHLRRLKVAMFAIAAISLAFCITLTRTAPQMAFYMMPLRAWQFAAGALVWLHSHSPIDHDTDSLKQRKTTIMGRYVGWLGLGLIMTAALWFNANMAYPGWRSLLPTIGAAAIVAAGVRESNKGISWALSWRPLQAIGRVSYSWYLWHWPVLLLGGALIATVSPAYRAGLVVLSFLLAIASYRWVESPIRHQARWIVRPRVAVLAAITLMMTANILCIAWYNATSAWANSPAQQRYAQAHFDAPIIYSMPCDDWYHSDEVRFCAFGPSDAKHTVVLMGDSIGAQWFPAVAEVFNRPDWRLLVLTKSSCPMVDEPIFYPRIERDYVECSTWRKNASQQVAALRPDIVILGSVQTANFNRTQWVEGTARLLKVISGSAGHVYILRGTPHLPFDGPNCLSSKNWLPWLHLSHSTCQASGFSKSDNNVYHWLQEASGRFGNVSMLDLNGAICPDGLCRAEQDGMVVFRDSQHMTATFAKSLGKELGQQLKLENPPDRSAQVLR</sequence>
<evidence type="ECO:0000259" key="3">
    <source>
        <dbReference type="Pfam" id="PF19040"/>
    </source>
</evidence>
<reference evidence="5" key="1">
    <citation type="journal article" date="2019" name="Int. J. Syst. Evol. Microbiol.">
        <title>The Global Catalogue of Microorganisms (GCM) 10K type strain sequencing project: providing services to taxonomists for standard genome sequencing and annotation.</title>
        <authorList>
            <consortium name="The Broad Institute Genomics Platform"/>
            <consortium name="The Broad Institute Genome Sequencing Center for Infectious Disease"/>
            <person name="Wu L."/>
            <person name="Ma J."/>
        </authorList>
    </citation>
    <scope>NUCLEOTIDE SEQUENCE [LARGE SCALE GENOMIC DNA]</scope>
    <source>
        <strain evidence="5">CGMCC 1.13587</strain>
    </source>
</reference>
<dbReference type="InterPro" id="IPR043968">
    <property type="entry name" value="SGNH"/>
</dbReference>
<protein>
    <submittedName>
        <fullName evidence="4">Acyltransferase family protein</fullName>
        <ecNumber evidence="4">2.3.1.-</ecNumber>
    </submittedName>
</protein>
<feature type="transmembrane region" description="Helical" evidence="1">
    <location>
        <begin position="179"/>
        <end position="196"/>
    </location>
</feature>
<dbReference type="Pfam" id="PF19040">
    <property type="entry name" value="SGNH"/>
    <property type="match status" value="1"/>
</dbReference>
<dbReference type="EC" id="2.3.1.-" evidence="4"/>